<evidence type="ECO:0008006" key="3">
    <source>
        <dbReference type="Google" id="ProtNLM"/>
    </source>
</evidence>
<dbReference type="SUPFAM" id="SSF103473">
    <property type="entry name" value="MFS general substrate transporter"/>
    <property type="match status" value="1"/>
</dbReference>
<dbReference type="Gene3D" id="1.20.1250.20">
    <property type="entry name" value="MFS general substrate transporter like domains"/>
    <property type="match status" value="1"/>
</dbReference>
<organism evidence="1 2">
    <name type="scientific">Mycena pura</name>
    <dbReference type="NCBI Taxonomy" id="153505"/>
    <lineage>
        <taxon>Eukaryota</taxon>
        <taxon>Fungi</taxon>
        <taxon>Dikarya</taxon>
        <taxon>Basidiomycota</taxon>
        <taxon>Agaricomycotina</taxon>
        <taxon>Agaricomycetes</taxon>
        <taxon>Agaricomycetidae</taxon>
        <taxon>Agaricales</taxon>
        <taxon>Marasmiineae</taxon>
        <taxon>Mycenaceae</taxon>
        <taxon>Mycena</taxon>
    </lineage>
</organism>
<dbReference type="AlphaFoldDB" id="A0AAD6UT21"/>
<dbReference type="InterPro" id="IPR036259">
    <property type="entry name" value="MFS_trans_sf"/>
</dbReference>
<evidence type="ECO:0000313" key="2">
    <source>
        <dbReference type="Proteomes" id="UP001219525"/>
    </source>
</evidence>
<protein>
    <recommendedName>
        <fullName evidence="3">Major facilitator superfamily (MFS) profile domain-containing protein</fullName>
    </recommendedName>
</protein>
<gene>
    <name evidence="1" type="ORF">GGX14DRAFT_32904</name>
</gene>
<reference evidence="1" key="1">
    <citation type="submission" date="2023-03" db="EMBL/GenBank/DDBJ databases">
        <title>Massive genome expansion in bonnet fungi (Mycena s.s.) driven by repeated elements and novel gene families across ecological guilds.</title>
        <authorList>
            <consortium name="Lawrence Berkeley National Laboratory"/>
            <person name="Harder C.B."/>
            <person name="Miyauchi S."/>
            <person name="Viragh M."/>
            <person name="Kuo A."/>
            <person name="Thoen E."/>
            <person name="Andreopoulos B."/>
            <person name="Lu D."/>
            <person name="Skrede I."/>
            <person name="Drula E."/>
            <person name="Henrissat B."/>
            <person name="Morin E."/>
            <person name="Kohler A."/>
            <person name="Barry K."/>
            <person name="LaButti K."/>
            <person name="Morin E."/>
            <person name="Salamov A."/>
            <person name="Lipzen A."/>
            <person name="Mereny Z."/>
            <person name="Hegedus B."/>
            <person name="Baldrian P."/>
            <person name="Stursova M."/>
            <person name="Weitz H."/>
            <person name="Taylor A."/>
            <person name="Grigoriev I.V."/>
            <person name="Nagy L.G."/>
            <person name="Martin F."/>
            <person name="Kauserud H."/>
        </authorList>
    </citation>
    <scope>NUCLEOTIDE SEQUENCE</scope>
    <source>
        <strain evidence="1">9144</strain>
    </source>
</reference>
<proteinExistence type="predicted"/>
<comment type="caution">
    <text evidence="1">The sequence shown here is derived from an EMBL/GenBank/DDBJ whole genome shotgun (WGS) entry which is preliminary data.</text>
</comment>
<keyword evidence="2" id="KW-1185">Reference proteome</keyword>
<name>A0AAD6UT21_9AGAR</name>
<accession>A0AAD6UT21</accession>
<evidence type="ECO:0000313" key="1">
    <source>
        <dbReference type="EMBL" id="KAJ7191722.1"/>
    </source>
</evidence>
<dbReference type="Proteomes" id="UP001219525">
    <property type="component" value="Unassembled WGS sequence"/>
</dbReference>
<sequence>MIFFRCLAGAFAGFPVTIRVMITENSTARTQAKAFSFFAFVGNIGCISWSTNWRLPV</sequence>
<dbReference type="EMBL" id="JARJCW010000129">
    <property type="protein sequence ID" value="KAJ7191722.1"/>
    <property type="molecule type" value="Genomic_DNA"/>
</dbReference>